<feature type="region of interest" description="Disordered" evidence="1">
    <location>
        <begin position="398"/>
        <end position="435"/>
    </location>
</feature>
<evidence type="ECO:0000259" key="2">
    <source>
        <dbReference type="Pfam" id="PF12341"/>
    </source>
</evidence>
<feature type="compositionally biased region" description="Basic residues" evidence="1">
    <location>
        <begin position="404"/>
        <end position="414"/>
    </location>
</feature>
<feature type="compositionally biased region" description="Acidic residues" evidence="1">
    <location>
        <begin position="162"/>
        <end position="195"/>
    </location>
</feature>
<evidence type="ECO:0000256" key="1">
    <source>
        <dbReference type="SAM" id="MobiDB-lite"/>
    </source>
</evidence>
<keyword evidence="4" id="KW-1185">Reference proteome</keyword>
<dbReference type="GO" id="GO:0006281">
    <property type="term" value="P:DNA repair"/>
    <property type="evidence" value="ECO:0007669"/>
    <property type="project" value="TreeGrafter"/>
</dbReference>
<dbReference type="AlphaFoldDB" id="K0SB11"/>
<dbReference type="GO" id="GO:0000278">
    <property type="term" value="P:mitotic cell cycle"/>
    <property type="evidence" value="ECO:0007669"/>
    <property type="project" value="TreeGrafter"/>
</dbReference>
<sequence>WAPGGAGPSSPRGGVGDSVAAGGGDGPRRGREGEGAEGVMLVPGKADLQYRVTDLASDDGGELTADELKKCLSKAHFARSPAAPTGGVPLDSYDRLRGGRGVRVRRGGEGAPRRGGDWRASDHVAGLERGKWSAGGPRRRERGLGRRGEDVRVGRGGKTADAAEEAADAEEASASDDDDLTLPAPEDEGAGEVADDGGSAEKKKKKKAKAAKLIDDEAEDGSDGEDGGVQYDDVIAVERPTEADGTAADGTGGADETGGADDDNMDFDAGDHFDDPAEDLPSSTFAPSLPPNQPPFAPSSTPADEPRRILCWNHVGVATLRPDDGDDPSNTNNVVDIGFHETAGLVGGRRPVTFTDNVGFVLGTLGEEGGVFATDPVDDVDGGDDEDEDDLDALGIMSEEARRAARRSTRRKRGGGGEGDGGGSSVYYHRFRDVR</sequence>
<organism evidence="3 4">
    <name type="scientific">Thalassiosira oceanica</name>
    <name type="common">Marine diatom</name>
    <dbReference type="NCBI Taxonomy" id="159749"/>
    <lineage>
        <taxon>Eukaryota</taxon>
        <taxon>Sar</taxon>
        <taxon>Stramenopiles</taxon>
        <taxon>Ochrophyta</taxon>
        <taxon>Bacillariophyta</taxon>
        <taxon>Coscinodiscophyceae</taxon>
        <taxon>Thalassiosirophycidae</taxon>
        <taxon>Thalassiosirales</taxon>
        <taxon>Thalassiosiraceae</taxon>
        <taxon>Thalassiosira</taxon>
    </lineage>
</organism>
<feature type="region of interest" description="Disordered" evidence="1">
    <location>
        <begin position="77"/>
        <end position="308"/>
    </location>
</feature>
<proteinExistence type="predicted"/>
<feature type="compositionally biased region" description="Acidic residues" evidence="1">
    <location>
        <begin position="216"/>
        <end position="226"/>
    </location>
</feature>
<dbReference type="GO" id="GO:0043596">
    <property type="term" value="C:nuclear replication fork"/>
    <property type="evidence" value="ECO:0007669"/>
    <property type="project" value="TreeGrafter"/>
</dbReference>
<feature type="region of interest" description="Disordered" evidence="1">
    <location>
        <begin position="1"/>
        <end position="39"/>
    </location>
</feature>
<comment type="caution">
    <text evidence="3">The sequence shown here is derived from an EMBL/GenBank/DDBJ whole genome shotgun (WGS) entry which is preliminary data.</text>
</comment>
<dbReference type="InterPro" id="IPR022100">
    <property type="entry name" value="WDHD1/CFT4_beta-prop_2nd"/>
</dbReference>
<feature type="compositionally biased region" description="Basic and acidic residues" evidence="1">
    <location>
        <begin position="142"/>
        <end position="153"/>
    </location>
</feature>
<dbReference type="Pfam" id="PF12341">
    <property type="entry name" value="Mcl1_mid"/>
    <property type="match status" value="1"/>
</dbReference>
<accession>K0SB11</accession>
<gene>
    <name evidence="3" type="ORF">THAOC_21778</name>
</gene>
<evidence type="ECO:0000313" key="4">
    <source>
        <dbReference type="Proteomes" id="UP000266841"/>
    </source>
</evidence>
<feature type="non-terminal residue" evidence="3">
    <location>
        <position position="1"/>
    </location>
</feature>
<dbReference type="OrthoDB" id="47241at2759"/>
<name>K0SB11_THAOC</name>
<feature type="compositionally biased region" description="Pro residues" evidence="1">
    <location>
        <begin position="288"/>
        <end position="297"/>
    </location>
</feature>
<evidence type="ECO:0000313" key="3">
    <source>
        <dbReference type="EMBL" id="EJK58121.1"/>
    </source>
</evidence>
<protein>
    <recommendedName>
        <fullName evidence="2">WDHD1/CFT4 second beta-propeller domain-containing protein</fullName>
    </recommendedName>
</protein>
<feature type="compositionally biased region" description="Acidic residues" evidence="1">
    <location>
        <begin position="258"/>
        <end position="268"/>
    </location>
</feature>
<dbReference type="PANTHER" id="PTHR19932:SF10">
    <property type="entry name" value="WD REPEAT AND HMG-BOX DNA-BINDING PROTEIN 1"/>
    <property type="match status" value="1"/>
</dbReference>
<dbReference type="PANTHER" id="PTHR19932">
    <property type="entry name" value="WD REPEAT AND HMG-BOX DNA BINDING PROTEIN"/>
    <property type="match status" value="1"/>
</dbReference>
<dbReference type="GO" id="GO:0006261">
    <property type="term" value="P:DNA-templated DNA replication"/>
    <property type="evidence" value="ECO:0007669"/>
    <property type="project" value="TreeGrafter"/>
</dbReference>
<feature type="compositionally biased region" description="Basic and acidic residues" evidence="1">
    <location>
        <begin position="106"/>
        <end position="131"/>
    </location>
</feature>
<feature type="domain" description="WDHD1/CFT4 second beta-propeller" evidence="2">
    <location>
        <begin position="295"/>
        <end position="377"/>
    </location>
</feature>
<feature type="compositionally biased region" description="Gly residues" evidence="1">
    <location>
        <begin position="1"/>
        <end position="25"/>
    </location>
</feature>
<dbReference type="eggNOG" id="KOG1274">
    <property type="taxonomic scope" value="Eukaryota"/>
</dbReference>
<reference evidence="3 4" key="1">
    <citation type="journal article" date="2012" name="Genome Biol.">
        <title>Genome and low-iron response of an oceanic diatom adapted to chronic iron limitation.</title>
        <authorList>
            <person name="Lommer M."/>
            <person name="Specht M."/>
            <person name="Roy A.S."/>
            <person name="Kraemer L."/>
            <person name="Andreson R."/>
            <person name="Gutowska M.A."/>
            <person name="Wolf J."/>
            <person name="Bergner S.V."/>
            <person name="Schilhabel M.B."/>
            <person name="Klostermeier U.C."/>
            <person name="Beiko R.G."/>
            <person name="Rosenstiel P."/>
            <person name="Hippler M."/>
            <person name="Laroche J."/>
        </authorList>
    </citation>
    <scope>NUCLEOTIDE SEQUENCE [LARGE SCALE GENOMIC DNA]</scope>
    <source>
        <strain evidence="3 4">CCMP1005</strain>
    </source>
</reference>
<dbReference type="GO" id="GO:0003682">
    <property type="term" value="F:chromatin binding"/>
    <property type="evidence" value="ECO:0007669"/>
    <property type="project" value="TreeGrafter"/>
</dbReference>
<dbReference type="Proteomes" id="UP000266841">
    <property type="component" value="Unassembled WGS sequence"/>
</dbReference>
<dbReference type="EMBL" id="AGNL01026138">
    <property type="protein sequence ID" value="EJK58121.1"/>
    <property type="molecule type" value="Genomic_DNA"/>
</dbReference>